<keyword evidence="2" id="KW-1185">Reference proteome</keyword>
<reference evidence="1" key="1">
    <citation type="journal article" date="2013" name="J. Virol.">
        <title>New Insights into the Evolution of Entomopoxvirinae from the Complete Genome Sequences of Four Entomopoxviruses Infecting Adoxophyes honmai, Choristoneura biennis, Choristoneura rosaceana, and Mythimna separata.</title>
        <authorList>
            <person name="Theze J."/>
            <person name="Takatsuka J."/>
            <person name="Li Z."/>
            <person name="Gallais J."/>
            <person name="Doucet D."/>
            <person name="Arif B."/>
            <person name="Nakai M."/>
            <person name="Herniou E.A."/>
        </authorList>
    </citation>
    <scope>NUCLEOTIDE SEQUENCE</scope>
    <source>
        <strain evidence="1">Tokyo</strain>
    </source>
</reference>
<dbReference type="Proteomes" id="UP000792575">
    <property type="component" value="Genome"/>
</dbReference>
<dbReference type="OrthoDB" id="28710at10239"/>
<proteinExistence type="predicted"/>
<dbReference type="GeneID" id="15614074"/>
<evidence type="ECO:0000313" key="2">
    <source>
        <dbReference type="Proteomes" id="UP000792575"/>
    </source>
</evidence>
<name>A0A916KP36_9POXV</name>
<protein>
    <submittedName>
        <fullName evidence="1">Uncharacterized protein</fullName>
    </submittedName>
</protein>
<dbReference type="KEGG" id="vg:15614074"/>
<sequence length="79" mass="9225">MKEYIFDMNHANTAILSNPDNCKDCVKNFTDIVLDDYKNGINQNINDPVILEYLKFIKTNIINSNLILDEEVKIKLYNQ</sequence>
<dbReference type="RefSeq" id="YP_008003968.1">
    <property type="nucleotide sequence ID" value="NC_021247.1"/>
</dbReference>
<gene>
    <name evidence="1" type="ORF">AHEV_145</name>
</gene>
<evidence type="ECO:0000313" key="1">
    <source>
        <dbReference type="EMBL" id="CCU55466.1"/>
    </source>
</evidence>
<dbReference type="EMBL" id="HF679131">
    <property type="protein sequence ID" value="CCU55466.1"/>
    <property type="molecule type" value="Genomic_DNA"/>
</dbReference>
<organism evidence="1 2">
    <name type="scientific">Adoxophyes honmai entomopoxvirus 'L'</name>
    <dbReference type="NCBI Taxonomy" id="1293540"/>
    <lineage>
        <taxon>Viruses</taxon>
        <taxon>Varidnaviria</taxon>
        <taxon>Bamfordvirae</taxon>
        <taxon>Nucleocytoviricota</taxon>
        <taxon>Pokkesviricetes</taxon>
        <taxon>Chitovirales</taxon>
        <taxon>Poxviridae</taxon>
        <taxon>Entomopoxvirinae</taxon>
        <taxon>Betaentomopoxvirus</taxon>
        <taxon>Betaentomopoxvirus ahonmai</taxon>
    </lineage>
</organism>
<accession>A0A916KP36</accession>